<dbReference type="CDD" id="cd03392">
    <property type="entry name" value="PAP2_like_2"/>
    <property type="match status" value="1"/>
</dbReference>
<reference evidence="9 10" key="1">
    <citation type="submission" date="2013-02" db="EMBL/GenBank/DDBJ databases">
        <title>The complete genome sequence of Corynebacterium vitaeruminis DSM 20294.</title>
        <authorList>
            <person name="Ruckert C."/>
            <person name="Albersmeier A."/>
            <person name="Kalinowski J."/>
        </authorList>
    </citation>
    <scope>NUCLEOTIDE SEQUENCE [LARGE SCALE GENOMIC DNA]</scope>
    <source>
        <strain evidence="10">ATCC 10234</strain>
    </source>
</reference>
<evidence type="ECO:0000313" key="10">
    <source>
        <dbReference type="Proteomes" id="UP000019222"/>
    </source>
</evidence>
<keyword evidence="3 7" id="KW-0812">Transmembrane</keyword>
<dbReference type="HOGENOM" id="CLU_072573_10_3_11"/>
<keyword evidence="5 7" id="KW-1133">Transmembrane helix</keyword>
<dbReference type="SMART" id="SM00014">
    <property type="entry name" value="acidPPc"/>
    <property type="match status" value="1"/>
</dbReference>
<evidence type="ECO:0000256" key="7">
    <source>
        <dbReference type="SAM" id="Phobius"/>
    </source>
</evidence>
<dbReference type="GO" id="GO:0005886">
    <property type="term" value="C:plasma membrane"/>
    <property type="evidence" value="ECO:0007669"/>
    <property type="project" value="UniProtKB-SubCell"/>
</dbReference>
<evidence type="ECO:0000256" key="3">
    <source>
        <dbReference type="ARBA" id="ARBA00022692"/>
    </source>
</evidence>
<organism evidence="9 10">
    <name type="scientific">Corynebacterium vitaeruminis DSM 20294</name>
    <dbReference type="NCBI Taxonomy" id="1224164"/>
    <lineage>
        <taxon>Bacteria</taxon>
        <taxon>Bacillati</taxon>
        <taxon>Actinomycetota</taxon>
        <taxon>Actinomycetes</taxon>
        <taxon>Mycobacteriales</taxon>
        <taxon>Corynebacteriaceae</taxon>
        <taxon>Corynebacterium</taxon>
    </lineage>
</organism>
<dbReference type="EMBL" id="CP004353">
    <property type="protein sequence ID" value="AHI23800.1"/>
    <property type="molecule type" value="Genomic_DNA"/>
</dbReference>
<dbReference type="InterPro" id="IPR000326">
    <property type="entry name" value="PAP2/HPO"/>
</dbReference>
<dbReference type="GO" id="GO:0016787">
    <property type="term" value="F:hydrolase activity"/>
    <property type="evidence" value="ECO:0007669"/>
    <property type="project" value="UniProtKB-KW"/>
</dbReference>
<dbReference type="STRING" id="1224164.B843_12120"/>
<keyword evidence="6 7" id="KW-0472">Membrane</keyword>
<dbReference type="Gene3D" id="1.20.144.10">
    <property type="entry name" value="Phosphatidic acid phosphatase type 2/haloperoxidase"/>
    <property type="match status" value="1"/>
</dbReference>
<feature type="transmembrane region" description="Helical" evidence="7">
    <location>
        <begin position="29"/>
        <end position="46"/>
    </location>
</feature>
<dbReference type="eggNOG" id="COG0671">
    <property type="taxonomic scope" value="Bacteria"/>
</dbReference>
<keyword evidence="10" id="KW-1185">Reference proteome</keyword>
<proteinExistence type="predicted"/>
<evidence type="ECO:0000256" key="6">
    <source>
        <dbReference type="ARBA" id="ARBA00023136"/>
    </source>
</evidence>
<feature type="domain" description="Phosphatidic acid phosphatase type 2/haloperoxidase" evidence="8">
    <location>
        <begin position="54"/>
        <end position="156"/>
    </location>
</feature>
<feature type="transmembrane region" description="Helical" evidence="7">
    <location>
        <begin position="141"/>
        <end position="159"/>
    </location>
</feature>
<dbReference type="RefSeq" id="WP_025253782.1">
    <property type="nucleotide sequence ID" value="NZ_CP004353.1"/>
</dbReference>
<dbReference type="Pfam" id="PF01569">
    <property type="entry name" value="PAP2"/>
    <property type="match status" value="1"/>
</dbReference>
<dbReference type="KEGG" id="cvt:B843_12120"/>
<protein>
    <recommendedName>
        <fullName evidence="8">Phosphatidic acid phosphatase type 2/haloperoxidase domain-containing protein</fullName>
    </recommendedName>
</protein>
<gene>
    <name evidence="9" type="ORF">B843_12120</name>
</gene>
<dbReference type="AlphaFoldDB" id="W5Y4L1"/>
<dbReference type="Proteomes" id="UP000019222">
    <property type="component" value="Chromosome"/>
</dbReference>
<feature type="transmembrane region" description="Helical" evidence="7">
    <location>
        <begin position="118"/>
        <end position="135"/>
    </location>
</feature>
<dbReference type="InterPro" id="IPR036938">
    <property type="entry name" value="PAP2/HPO_sf"/>
</dbReference>
<evidence type="ECO:0000259" key="8">
    <source>
        <dbReference type="SMART" id="SM00014"/>
    </source>
</evidence>
<evidence type="ECO:0000256" key="4">
    <source>
        <dbReference type="ARBA" id="ARBA00022801"/>
    </source>
</evidence>
<dbReference type="PATRIC" id="fig|1224164.3.peg.2445"/>
<name>W5Y4L1_9CORY</name>
<evidence type="ECO:0000256" key="5">
    <source>
        <dbReference type="ARBA" id="ARBA00022989"/>
    </source>
</evidence>
<sequence>MDATILDAIIAHRSPALTPAVVALTQSTRPFFILVAGGGLSAFLAYRRYARASFPLVAVGAAWAASSAIKQLVGRARPDAALHLVAEHNYSFPSGHATASFALAMALTLYFRSWWTLPAWLLAVLVGASRLYVGVHWPSDVLAGAALGVGVAAAAWALWPGQKLPDAPAPENPPE</sequence>
<accession>W5Y4L1</accession>
<comment type="subcellular location">
    <subcellularLocation>
        <location evidence="1">Cell membrane</location>
        <topology evidence="1">Multi-pass membrane protein</topology>
    </subcellularLocation>
</comment>
<evidence type="ECO:0000256" key="1">
    <source>
        <dbReference type="ARBA" id="ARBA00004651"/>
    </source>
</evidence>
<evidence type="ECO:0000313" key="9">
    <source>
        <dbReference type="EMBL" id="AHI23800.1"/>
    </source>
</evidence>
<evidence type="ECO:0000256" key="2">
    <source>
        <dbReference type="ARBA" id="ARBA00022475"/>
    </source>
</evidence>
<dbReference type="PANTHER" id="PTHR14969:SF62">
    <property type="entry name" value="DECAPRENYLPHOSPHORYL-5-PHOSPHORIBOSE PHOSPHATASE RV3807C-RELATED"/>
    <property type="match status" value="1"/>
</dbReference>
<keyword evidence="4" id="KW-0378">Hydrolase</keyword>
<keyword evidence="2" id="KW-1003">Cell membrane</keyword>
<dbReference type="PANTHER" id="PTHR14969">
    <property type="entry name" value="SPHINGOSINE-1-PHOSPHATE PHOSPHOHYDROLASE"/>
    <property type="match status" value="1"/>
</dbReference>
<dbReference type="SUPFAM" id="SSF48317">
    <property type="entry name" value="Acid phosphatase/Vanadium-dependent haloperoxidase"/>
    <property type="match status" value="1"/>
</dbReference>